<dbReference type="GO" id="GO:0090730">
    <property type="term" value="C:Las1 complex"/>
    <property type="evidence" value="ECO:0007669"/>
    <property type="project" value="InterPro"/>
</dbReference>
<proteinExistence type="predicted"/>
<dbReference type="Pfam" id="PF04031">
    <property type="entry name" value="Las1"/>
    <property type="match status" value="1"/>
</dbReference>
<dbReference type="GO" id="GO:0000460">
    <property type="term" value="P:maturation of 5.8S rRNA"/>
    <property type="evidence" value="ECO:0007669"/>
    <property type="project" value="TreeGrafter"/>
</dbReference>
<evidence type="ECO:0000313" key="2">
    <source>
        <dbReference type="EMBL" id="CAG6658005.1"/>
    </source>
</evidence>
<accession>A0A8D8RXJ5</accession>
<reference evidence="2" key="1">
    <citation type="submission" date="2021-05" db="EMBL/GenBank/DDBJ databases">
        <authorList>
            <person name="Alioto T."/>
            <person name="Alioto T."/>
            <person name="Gomez Garrido J."/>
        </authorList>
    </citation>
    <scope>NUCLEOTIDE SEQUENCE</scope>
</reference>
<organism evidence="2">
    <name type="scientific">Cacopsylla melanoneura</name>
    <dbReference type="NCBI Taxonomy" id="428564"/>
    <lineage>
        <taxon>Eukaryota</taxon>
        <taxon>Metazoa</taxon>
        <taxon>Ecdysozoa</taxon>
        <taxon>Arthropoda</taxon>
        <taxon>Hexapoda</taxon>
        <taxon>Insecta</taxon>
        <taxon>Pterygota</taxon>
        <taxon>Neoptera</taxon>
        <taxon>Paraneoptera</taxon>
        <taxon>Hemiptera</taxon>
        <taxon>Sternorrhyncha</taxon>
        <taxon>Psylloidea</taxon>
        <taxon>Psyllidae</taxon>
        <taxon>Psyllinae</taxon>
        <taxon>Cacopsylla</taxon>
    </lineage>
</organism>
<dbReference type="GO" id="GO:0004519">
    <property type="term" value="F:endonuclease activity"/>
    <property type="evidence" value="ECO:0007669"/>
    <property type="project" value="InterPro"/>
</dbReference>
<dbReference type="InterPro" id="IPR007174">
    <property type="entry name" value="Las1"/>
</dbReference>
<dbReference type="PANTHER" id="PTHR15002:SF0">
    <property type="entry name" value="RIBOSOMAL BIOGENESIS PROTEIN LAS1L"/>
    <property type="match status" value="1"/>
</dbReference>
<evidence type="ECO:0000256" key="1">
    <source>
        <dbReference type="SAM" id="MobiDB-lite"/>
    </source>
</evidence>
<dbReference type="GO" id="GO:0030687">
    <property type="term" value="C:preribosome, large subunit precursor"/>
    <property type="evidence" value="ECO:0007669"/>
    <property type="project" value="TreeGrafter"/>
</dbReference>
<dbReference type="PANTHER" id="PTHR15002">
    <property type="entry name" value="RIBOSOMAL BIOGENESIS PROTEIN LAS1L"/>
    <property type="match status" value="1"/>
</dbReference>
<dbReference type="EMBL" id="HBUF01190355">
    <property type="protein sequence ID" value="CAG6658005.1"/>
    <property type="molecule type" value="Transcribed_RNA"/>
</dbReference>
<feature type="compositionally biased region" description="Basic and acidic residues" evidence="1">
    <location>
        <begin position="454"/>
        <end position="467"/>
    </location>
</feature>
<dbReference type="GO" id="GO:0000470">
    <property type="term" value="P:maturation of LSU-rRNA"/>
    <property type="evidence" value="ECO:0007669"/>
    <property type="project" value="TreeGrafter"/>
</dbReference>
<dbReference type="AlphaFoldDB" id="A0A8D8RXJ5"/>
<sequence>MTSDNTDADYTHVPWYSMEEWNLVYRLVYSSNIEDMKKAYRWLLIWKTRVEHLPAGVECTLGVLQVRLREMELATLCQSIILNEDLQLMYSTAIIRFLNMIAELEQGRPSTLYSKAQGMAIPSWIVNLRHDAAHSSVLPPLHSLKSAADFIFTWLNDYYWKNEAEHTFDYFVRVIPSEGCYKRNVRQIISLVNIYVQIVSEQKEHLSEDVKENLLNLIPTLNSSQKKEDISNRLLTELSKKTNKESRKQDILVAIVEETELLSRSQENNNNCTRSDLLSLWTPILNVLNKHQLLIDLLKLLVEVLDQHDEARSKQAAWWIDAICKGFSKLERCLHIKLDLIKRKVGTDLPPKDMFKLILKVADKTYSKLKHAPVLKGKLPHGSEFKEVLEEALKNPSQHTSIFIDSLCFISRVPKPPILQLVNIYTNNLKHISDDSSQLTRVFTLDYLMQRKETDPAGKVSESRVTSDEEAEMMDVDEKLSPREKASSNIWRLADDLDWLHCPLGCVPGKPDVHFLDFDLLAREDGV</sequence>
<feature type="region of interest" description="Disordered" evidence="1">
    <location>
        <begin position="454"/>
        <end position="479"/>
    </location>
</feature>
<name>A0A8D8RXJ5_9HEMI</name>
<protein>
    <submittedName>
        <fullName evidence="2">Ribosomal biogenesis protein LAS1L</fullName>
    </submittedName>
</protein>